<evidence type="ECO:0000256" key="1">
    <source>
        <dbReference type="SAM" id="Phobius"/>
    </source>
</evidence>
<evidence type="ECO:0000313" key="2">
    <source>
        <dbReference type="EMBL" id="SFN46897.1"/>
    </source>
</evidence>
<reference evidence="3" key="1">
    <citation type="submission" date="2016-10" db="EMBL/GenBank/DDBJ databases">
        <authorList>
            <person name="Varghese N."/>
            <person name="Submissions S."/>
        </authorList>
    </citation>
    <scope>NUCLEOTIDE SEQUENCE [LARGE SCALE GENOMIC DNA]</scope>
    <source>
        <strain evidence="3">DSM 28463</strain>
    </source>
</reference>
<proteinExistence type="predicted"/>
<keyword evidence="1" id="KW-0812">Transmembrane</keyword>
<dbReference type="AlphaFoldDB" id="A0A1I4Z9N1"/>
<organism evidence="2 3">
    <name type="scientific">Roseovarius lutimaris</name>
    <dbReference type="NCBI Taxonomy" id="1005928"/>
    <lineage>
        <taxon>Bacteria</taxon>
        <taxon>Pseudomonadati</taxon>
        <taxon>Pseudomonadota</taxon>
        <taxon>Alphaproteobacteria</taxon>
        <taxon>Rhodobacterales</taxon>
        <taxon>Roseobacteraceae</taxon>
        <taxon>Roseovarius</taxon>
    </lineage>
</organism>
<keyword evidence="3" id="KW-1185">Reference proteome</keyword>
<name>A0A1I4Z9N1_9RHOB</name>
<gene>
    <name evidence="2" type="ORF">SAMN04487859_10342</name>
</gene>
<dbReference type="EMBL" id="FOVP01000003">
    <property type="protein sequence ID" value="SFN46897.1"/>
    <property type="molecule type" value="Genomic_DNA"/>
</dbReference>
<accession>A0A1I4Z9N1</accession>
<keyword evidence="1" id="KW-0472">Membrane</keyword>
<dbReference type="STRING" id="1005928.SAMN04487859_10342"/>
<sequence length="194" mass="22135">MFISDIRRALRRFRKSEHGTATMETVIMLPFLFTGLVMMYDFFDIFQFKNTREKATYTIADMLSRETAVVTDTYIDNTKVLYDTLTGNRGINQIRTSVVRYHNDPDQNIDEFDLRWSEVRGTGDLTELTDTDVKNAHAAFPNMVDGQDLIVVETQSTYDPGITLGFFAGTPVTTSMFMNLRFAPQLCYTGVCTP</sequence>
<feature type="transmembrane region" description="Helical" evidence="1">
    <location>
        <begin position="21"/>
        <end position="43"/>
    </location>
</feature>
<evidence type="ECO:0000313" key="3">
    <source>
        <dbReference type="Proteomes" id="UP000198599"/>
    </source>
</evidence>
<dbReference type="Proteomes" id="UP000198599">
    <property type="component" value="Unassembled WGS sequence"/>
</dbReference>
<protein>
    <submittedName>
        <fullName evidence="2">Flp pilus assembly protein TadG</fullName>
    </submittedName>
</protein>
<dbReference type="RefSeq" id="WP_092834242.1">
    <property type="nucleotide sequence ID" value="NZ_FOVP01000003.1"/>
</dbReference>
<keyword evidence="1" id="KW-1133">Transmembrane helix</keyword>
<dbReference type="OrthoDB" id="7876207at2"/>